<sequence>MSNNLISFGNSISIVTFLKTTFIVSMVAFINFIYLLSYKLVNDSKVADLKNSYDLADDESKSGRSTYAMSLSFIKELYTLIFEITIILIGVLNKSHEIYKNLNYLYYLAIPVIYMRIQELWKSKPFVESKEINTKIRKNFLSSILYLLSYLVIPLIIITLCIQLKMGGMNISKFYFFTGSFFYVLTKVLNLIANNTIYSSESFFGSIFEFLGYGLLCGSYWFSPTLAIATNSLFKNKILIHFYILIIIFLTVALFNLFRKKGEIE</sequence>
<dbReference type="EMBL" id="CABVLZ010000002">
    <property type="protein sequence ID" value="VVU94723.1"/>
    <property type="molecule type" value="Genomic_DNA"/>
</dbReference>
<evidence type="ECO:0000313" key="2">
    <source>
        <dbReference type="EMBL" id="VVU94723.1"/>
    </source>
</evidence>
<feature type="transmembrane region" description="Helical" evidence="1">
    <location>
        <begin position="204"/>
        <end position="223"/>
    </location>
</feature>
<keyword evidence="1" id="KW-0812">Transmembrane</keyword>
<keyword evidence="1" id="KW-0472">Membrane</keyword>
<feature type="transmembrane region" description="Helical" evidence="1">
    <location>
        <begin position="73"/>
        <end position="92"/>
    </location>
</feature>
<feature type="transmembrane region" description="Helical" evidence="1">
    <location>
        <begin position="141"/>
        <end position="162"/>
    </location>
</feature>
<feature type="transmembrane region" description="Helical" evidence="1">
    <location>
        <begin position="174"/>
        <end position="192"/>
    </location>
</feature>
<gene>
    <name evidence="2" type="ORF">CPAV1605_448</name>
</gene>
<accession>A0A5E8CH48</accession>
<name>A0A5E8CH48_9ZZZZ</name>
<reference evidence="2" key="1">
    <citation type="submission" date="2019-09" db="EMBL/GenBank/DDBJ databases">
        <authorList>
            <person name="Needham M D."/>
        </authorList>
    </citation>
    <scope>NUCLEOTIDE SEQUENCE</scope>
</reference>
<feature type="transmembrane region" description="Helical" evidence="1">
    <location>
        <begin position="12"/>
        <end position="36"/>
    </location>
</feature>
<protein>
    <submittedName>
        <fullName evidence="2">Uncharacterized protein</fullName>
    </submittedName>
</protein>
<organism evidence="2">
    <name type="scientific">seawater metagenome</name>
    <dbReference type="NCBI Taxonomy" id="1561972"/>
    <lineage>
        <taxon>unclassified sequences</taxon>
        <taxon>metagenomes</taxon>
        <taxon>ecological metagenomes</taxon>
    </lineage>
</organism>
<evidence type="ECO:0000256" key="1">
    <source>
        <dbReference type="SAM" id="Phobius"/>
    </source>
</evidence>
<keyword evidence="1" id="KW-1133">Transmembrane helix</keyword>
<feature type="transmembrane region" description="Helical" evidence="1">
    <location>
        <begin position="238"/>
        <end position="258"/>
    </location>
</feature>
<proteinExistence type="predicted"/>
<dbReference type="AlphaFoldDB" id="A0A5E8CH48"/>